<dbReference type="PANTHER" id="PTHR47459:SF1">
    <property type="entry name" value="KINESIN LIGHT CHAIN-RELATED"/>
    <property type="match status" value="1"/>
</dbReference>
<dbReference type="Pfam" id="PF13374">
    <property type="entry name" value="TPR_10"/>
    <property type="match status" value="1"/>
</dbReference>
<dbReference type="Gene3D" id="1.25.40.10">
    <property type="entry name" value="Tetratricopeptide repeat domain"/>
    <property type="match status" value="2"/>
</dbReference>
<name>A0A6J0LSU6_RAPSA</name>
<dbReference type="KEGG" id="rsz:108834242"/>
<dbReference type="OrthoDB" id="9982385at2759"/>
<protein>
    <submittedName>
        <fullName evidence="2">Protein KINESIN LIGHT CHAIN-RELATED 3</fullName>
    </submittedName>
</protein>
<accession>A0A6J0LSU6</accession>
<proteinExistence type="predicted"/>
<dbReference type="InterPro" id="IPR011990">
    <property type="entry name" value="TPR-like_helical_dom_sf"/>
</dbReference>
<gene>
    <name evidence="2" type="primary">LOC108834242</name>
</gene>
<dbReference type="SUPFAM" id="SSF48452">
    <property type="entry name" value="TPR-like"/>
    <property type="match status" value="2"/>
</dbReference>
<evidence type="ECO:0000313" key="2">
    <source>
        <dbReference type="RefSeq" id="XP_018463087.1"/>
    </source>
</evidence>
<sequence>MKSASVFLIHSFQHIYKFRPNLHLLLRVNSIFEAASSSSSSSSLVSTDRKISTSCKTYGRSKFLEAAETTDGRISLLKEMESSSLQGNNEVAQSALIIGIHLYRLGEDPEKILYHAHKSLREFDADEPCLFVAMAMQLIGTASYALNRLDDSLRYLHRASQILDKLVAESNDDDDSDVRAVLKTVKMVRDSVENRMGEQEDAVEESLNSLETKEKTLEEDSKELGVANRSVADAFAAGFNFEAALPYALEALAIHRKEVVNNLAEVAKDRRLLGVIYGGLEEHDKAIEQKEYLLENRQDEVALLGKYEEDISEGVAKESDKDVEMRSVVLVSMSKALLVKRRKFADANKCLEFSCGVLEKKERASPVEVAEGYSEIALQYESMSEFETAVVLLEKTLCILEKLSQVEEHSKGSVSARIGWLLLLSGRVSEAVAYLESAAERLKESFGPKHLSVGYVYNLLGAAYMELQRPHQSAAQMFAAAKDIIINGGQQSPSQLFIPKFAVEFQQLVIGNWDNHGDSTKDELKEVKRFLEELRLKASRQRDSDSMITEF</sequence>
<evidence type="ECO:0000313" key="1">
    <source>
        <dbReference type="Proteomes" id="UP000504610"/>
    </source>
</evidence>
<dbReference type="GeneID" id="108834242"/>
<dbReference type="Proteomes" id="UP000504610">
    <property type="component" value="Chromosome 6"/>
</dbReference>
<dbReference type="AlphaFoldDB" id="A0A6J0LSU6"/>
<organism evidence="1 2">
    <name type="scientific">Raphanus sativus</name>
    <name type="common">Radish</name>
    <name type="synonym">Raphanus raphanistrum var. sativus</name>
    <dbReference type="NCBI Taxonomy" id="3726"/>
    <lineage>
        <taxon>Eukaryota</taxon>
        <taxon>Viridiplantae</taxon>
        <taxon>Streptophyta</taxon>
        <taxon>Embryophyta</taxon>
        <taxon>Tracheophyta</taxon>
        <taxon>Spermatophyta</taxon>
        <taxon>Magnoliopsida</taxon>
        <taxon>eudicotyledons</taxon>
        <taxon>Gunneridae</taxon>
        <taxon>Pentapetalae</taxon>
        <taxon>rosids</taxon>
        <taxon>malvids</taxon>
        <taxon>Brassicales</taxon>
        <taxon>Brassicaceae</taxon>
        <taxon>Brassiceae</taxon>
        <taxon>Raphanus</taxon>
    </lineage>
</organism>
<dbReference type="PANTHER" id="PTHR47459">
    <property type="entry name" value="KINESIN LIGHT CHAIN-RELATED"/>
    <property type="match status" value="1"/>
</dbReference>
<reference evidence="2" key="2">
    <citation type="submission" date="2025-08" db="UniProtKB">
        <authorList>
            <consortium name="RefSeq"/>
        </authorList>
    </citation>
    <scope>IDENTIFICATION</scope>
    <source>
        <tissue evidence="2">Leaf</tissue>
    </source>
</reference>
<dbReference type="SMART" id="SM00028">
    <property type="entry name" value="TPR"/>
    <property type="match status" value="4"/>
</dbReference>
<dbReference type="RefSeq" id="XP_018463087.1">
    <property type="nucleotide sequence ID" value="XM_018607585.2"/>
</dbReference>
<dbReference type="InterPro" id="IPR019734">
    <property type="entry name" value="TPR_rpt"/>
</dbReference>
<reference evidence="1" key="1">
    <citation type="journal article" date="2019" name="Database">
        <title>The radish genome database (RadishGD): an integrated information resource for radish genomics.</title>
        <authorList>
            <person name="Yu H.J."/>
            <person name="Baek S."/>
            <person name="Lee Y.J."/>
            <person name="Cho A."/>
            <person name="Mun J.H."/>
        </authorList>
    </citation>
    <scope>NUCLEOTIDE SEQUENCE [LARGE SCALE GENOMIC DNA]</scope>
    <source>
        <strain evidence="1">cv. WK10039</strain>
    </source>
</reference>
<keyword evidence="1" id="KW-1185">Reference proteome</keyword>